<accession>A0A9P5TSL7</accession>
<protein>
    <submittedName>
        <fullName evidence="5">MFS general substrate transporter</fullName>
    </submittedName>
</protein>
<keyword evidence="3" id="KW-0472">Membrane</keyword>
<evidence type="ECO:0000256" key="3">
    <source>
        <dbReference type="SAM" id="Phobius"/>
    </source>
</evidence>
<dbReference type="InterPro" id="IPR050327">
    <property type="entry name" value="Proton-linked_MCT"/>
</dbReference>
<dbReference type="PANTHER" id="PTHR11360:SF234">
    <property type="entry name" value="MFS-TYPE TRANSPORTER DBAD-RELATED"/>
    <property type="match status" value="1"/>
</dbReference>
<feature type="transmembrane region" description="Helical" evidence="3">
    <location>
        <begin position="97"/>
        <end position="117"/>
    </location>
</feature>
<dbReference type="InterPro" id="IPR011701">
    <property type="entry name" value="MFS"/>
</dbReference>
<feature type="transmembrane region" description="Helical" evidence="3">
    <location>
        <begin position="231"/>
        <end position="257"/>
    </location>
</feature>
<dbReference type="InterPro" id="IPR036259">
    <property type="entry name" value="MFS_trans_sf"/>
</dbReference>
<evidence type="ECO:0000256" key="1">
    <source>
        <dbReference type="ARBA" id="ARBA00004141"/>
    </source>
</evidence>
<gene>
    <name evidence="5" type="ORF">CPB84DRAFT_1672249</name>
</gene>
<feature type="transmembrane region" description="Helical" evidence="3">
    <location>
        <begin position="71"/>
        <end position="90"/>
    </location>
</feature>
<organism evidence="5 6">
    <name type="scientific">Gymnopilus junonius</name>
    <name type="common">Spectacular rustgill mushroom</name>
    <name type="synonym">Gymnopilus spectabilis subsp. junonius</name>
    <dbReference type="NCBI Taxonomy" id="109634"/>
    <lineage>
        <taxon>Eukaryota</taxon>
        <taxon>Fungi</taxon>
        <taxon>Dikarya</taxon>
        <taxon>Basidiomycota</taxon>
        <taxon>Agaricomycotina</taxon>
        <taxon>Agaricomycetes</taxon>
        <taxon>Agaricomycetidae</taxon>
        <taxon>Agaricales</taxon>
        <taxon>Agaricineae</taxon>
        <taxon>Hymenogastraceae</taxon>
        <taxon>Gymnopilus</taxon>
    </lineage>
</organism>
<dbReference type="Proteomes" id="UP000724874">
    <property type="component" value="Unassembled WGS sequence"/>
</dbReference>
<comment type="subcellular location">
    <subcellularLocation>
        <location evidence="1">Membrane</location>
        <topology evidence="1">Multi-pass membrane protein</topology>
    </subcellularLocation>
</comment>
<dbReference type="AlphaFoldDB" id="A0A9P5TSL7"/>
<keyword evidence="3" id="KW-1133">Transmembrane helix</keyword>
<feature type="transmembrane region" description="Helical" evidence="3">
    <location>
        <begin position="123"/>
        <end position="146"/>
    </location>
</feature>
<name>A0A9P5TSL7_GYMJU</name>
<dbReference type="SUPFAM" id="SSF103473">
    <property type="entry name" value="MFS general substrate transporter"/>
    <property type="match status" value="1"/>
</dbReference>
<feature type="transmembrane region" description="Helical" evidence="3">
    <location>
        <begin position="31"/>
        <end position="51"/>
    </location>
</feature>
<evidence type="ECO:0000259" key="4">
    <source>
        <dbReference type="PROSITE" id="PS50850"/>
    </source>
</evidence>
<feature type="transmembrane region" description="Helical" evidence="3">
    <location>
        <begin position="269"/>
        <end position="287"/>
    </location>
</feature>
<dbReference type="GO" id="GO:0016020">
    <property type="term" value="C:membrane"/>
    <property type="evidence" value="ECO:0007669"/>
    <property type="project" value="UniProtKB-SubCell"/>
</dbReference>
<feature type="transmembrane region" description="Helical" evidence="3">
    <location>
        <begin position="190"/>
        <end position="210"/>
    </location>
</feature>
<dbReference type="InterPro" id="IPR020846">
    <property type="entry name" value="MFS_dom"/>
</dbReference>
<evidence type="ECO:0000313" key="5">
    <source>
        <dbReference type="EMBL" id="KAF8910907.1"/>
    </source>
</evidence>
<dbReference type="EMBL" id="JADNYJ010000005">
    <property type="protein sequence ID" value="KAF8910907.1"/>
    <property type="molecule type" value="Genomic_DNA"/>
</dbReference>
<keyword evidence="3" id="KW-0812">Transmembrane</keyword>
<feature type="transmembrane region" description="Helical" evidence="3">
    <location>
        <begin position="323"/>
        <end position="340"/>
    </location>
</feature>
<proteinExistence type="inferred from homology"/>
<evidence type="ECO:0000313" key="6">
    <source>
        <dbReference type="Proteomes" id="UP000724874"/>
    </source>
</evidence>
<dbReference type="PROSITE" id="PS50850">
    <property type="entry name" value="MFS"/>
    <property type="match status" value="1"/>
</dbReference>
<sequence length="419" mass="45287">MKEKRKDTTVTNAVRRSKETSADFPDGGLRAWLVVVGAMCNTFASFGYVNTWGIFQNYYETTLLKDSPPSSIAWIGSVQYSLVLLPALFVGRLFDLGYFRSIFMPSSCILVVATFLTAQCTEYWEFLLCQGFLVGLGCGGVFGHTAPVIAHWFKRRRGLAMGWVAMGSSIGGTVLPIIGKNLLPAVGFKWTMRIFGFILMTILVASNLLLKRRLAPRKVAGGLFNIRAFKSAAFTIYCLSGFFTFLGLYTVLTYVVVSATASGISPNFAFYYVAIANASSLFGRYTSGNICDRVGPMNVIIPFTAVAGILTYTWPFAQSMGSLVAVVVIYGFSSGAYIALFSNPVLEMGDTLDVGRRSGMFRSITALGALAGPPISGAINTATGEYKVVGYYAGTAVLVGVGLMCIARHLLLKRILGKI</sequence>
<dbReference type="GO" id="GO:0022857">
    <property type="term" value="F:transmembrane transporter activity"/>
    <property type="evidence" value="ECO:0007669"/>
    <property type="project" value="InterPro"/>
</dbReference>
<feature type="domain" description="Major facilitator superfamily (MFS) profile" evidence="4">
    <location>
        <begin position="33"/>
        <end position="419"/>
    </location>
</feature>
<feature type="transmembrane region" description="Helical" evidence="3">
    <location>
        <begin position="299"/>
        <end position="317"/>
    </location>
</feature>
<evidence type="ECO:0000256" key="2">
    <source>
        <dbReference type="ARBA" id="ARBA00006727"/>
    </source>
</evidence>
<dbReference type="PANTHER" id="PTHR11360">
    <property type="entry name" value="MONOCARBOXYLATE TRANSPORTER"/>
    <property type="match status" value="1"/>
</dbReference>
<feature type="transmembrane region" description="Helical" evidence="3">
    <location>
        <begin position="360"/>
        <end position="379"/>
    </location>
</feature>
<comment type="caution">
    <text evidence="5">The sequence shown here is derived from an EMBL/GenBank/DDBJ whole genome shotgun (WGS) entry which is preliminary data.</text>
</comment>
<dbReference type="Pfam" id="PF07690">
    <property type="entry name" value="MFS_1"/>
    <property type="match status" value="1"/>
</dbReference>
<dbReference type="Gene3D" id="1.20.1250.20">
    <property type="entry name" value="MFS general substrate transporter like domains"/>
    <property type="match status" value="2"/>
</dbReference>
<dbReference type="OrthoDB" id="6509908at2759"/>
<reference evidence="5" key="1">
    <citation type="submission" date="2020-11" db="EMBL/GenBank/DDBJ databases">
        <authorList>
            <consortium name="DOE Joint Genome Institute"/>
            <person name="Ahrendt S."/>
            <person name="Riley R."/>
            <person name="Andreopoulos W."/>
            <person name="LaButti K."/>
            <person name="Pangilinan J."/>
            <person name="Ruiz-duenas F.J."/>
            <person name="Barrasa J.M."/>
            <person name="Sanchez-Garcia M."/>
            <person name="Camarero S."/>
            <person name="Miyauchi S."/>
            <person name="Serrano A."/>
            <person name="Linde D."/>
            <person name="Babiker R."/>
            <person name="Drula E."/>
            <person name="Ayuso-Fernandez I."/>
            <person name="Pacheco R."/>
            <person name="Padilla G."/>
            <person name="Ferreira P."/>
            <person name="Barriuso J."/>
            <person name="Kellner H."/>
            <person name="Castanera R."/>
            <person name="Alfaro M."/>
            <person name="Ramirez L."/>
            <person name="Pisabarro A.G."/>
            <person name="Kuo A."/>
            <person name="Tritt A."/>
            <person name="Lipzen A."/>
            <person name="He G."/>
            <person name="Yan M."/>
            <person name="Ng V."/>
            <person name="Cullen D."/>
            <person name="Martin F."/>
            <person name="Rosso M.-N."/>
            <person name="Henrissat B."/>
            <person name="Hibbett D."/>
            <person name="Martinez A.T."/>
            <person name="Grigoriev I.V."/>
        </authorList>
    </citation>
    <scope>NUCLEOTIDE SEQUENCE</scope>
    <source>
        <strain evidence="5">AH 44721</strain>
    </source>
</reference>
<feature type="transmembrane region" description="Helical" evidence="3">
    <location>
        <begin position="158"/>
        <end position="178"/>
    </location>
</feature>
<comment type="similarity">
    <text evidence="2">Belongs to the major facilitator superfamily. Monocarboxylate porter (TC 2.A.1.13) family.</text>
</comment>
<keyword evidence="6" id="KW-1185">Reference proteome</keyword>
<feature type="transmembrane region" description="Helical" evidence="3">
    <location>
        <begin position="391"/>
        <end position="411"/>
    </location>
</feature>